<comment type="caution">
    <text evidence="2">The sequence shown here is derived from an EMBL/GenBank/DDBJ whole genome shotgun (WGS) entry which is preliminary data.</text>
</comment>
<name>A0A9P4LVD2_9PEZI</name>
<dbReference type="OrthoDB" id="202825at2759"/>
<gene>
    <name evidence="2" type="ORF">K490DRAFT_65766</name>
</gene>
<dbReference type="Proteomes" id="UP000799776">
    <property type="component" value="Unassembled WGS sequence"/>
</dbReference>
<feature type="compositionally biased region" description="Basic residues" evidence="1">
    <location>
        <begin position="316"/>
        <end position="328"/>
    </location>
</feature>
<evidence type="ECO:0000313" key="3">
    <source>
        <dbReference type="Proteomes" id="UP000799776"/>
    </source>
</evidence>
<protein>
    <submittedName>
        <fullName evidence="2">Uncharacterized protein</fullName>
    </submittedName>
</protein>
<organism evidence="2 3">
    <name type="scientific">Saccharata proteae CBS 121410</name>
    <dbReference type="NCBI Taxonomy" id="1314787"/>
    <lineage>
        <taxon>Eukaryota</taxon>
        <taxon>Fungi</taxon>
        <taxon>Dikarya</taxon>
        <taxon>Ascomycota</taxon>
        <taxon>Pezizomycotina</taxon>
        <taxon>Dothideomycetes</taxon>
        <taxon>Dothideomycetes incertae sedis</taxon>
        <taxon>Botryosphaeriales</taxon>
        <taxon>Saccharataceae</taxon>
        <taxon>Saccharata</taxon>
    </lineage>
</organism>
<accession>A0A9P4LVD2</accession>
<evidence type="ECO:0000256" key="1">
    <source>
        <dbReference type="SAM" id="MobiDB-lite"/>
    </source>
</evidence>
<feature type="region of interest" description="Disordered" evidence="1">
    <location>
        <begin position="102"/>
        <end position="147"/>
    </location>
</feature>
<dbReference type="EMBL" id="ML978720">
    <property type="protein sequence ID" value="KAF2087375.1"/>
    <property type="molecule type" value="Genomic_DNA"/>
</dbReference>
<reference evidence="2" key="1">
    <citation type="journal article" date="2020" name="Stud. Mycol.">
        <title>101 Dothideomycetes genomes: a test case for predicting lifestyles and emergence of pathogens.</title>
        <authorList>
            <person name="Haridas S."/>
            <person name="Albert R."/>
            <person name="Binder M."/>
            <person name="Bloem J."/>
            <person name="Labutti K."/>
            <person name="Salamov A."/>
            <person name="Andreopoulos B."/>
            <person name="Baker S."/>
            <person name="Barry K."/>
            <person name="Bills G."/>
            <person name="Bluhm B."/>
            <person name="Cannon C."/>
            <person name="Castanera R."/>
            <person name="Culley D."/>
            <person name="Daum C."/>
            <person name="Ezra D."/>
            <person name="Gonzalez J."/>
            <person name="Henrissat B."/>
            <person name="Kuo A."/>
            <person name="Liang C."/>
            <person name="Lipzen A."/>
            <person name="Lutzoni F."/>
            <person name="Magnuson J."/>
            <person name="Mondo S."/>
            <person name="Nolan M."/>
            <person name="Ohm R."/>
            <person name="Pangilinan J."/>
            <person name="Park H.-J."/>
            <person name="Ramirez L."/>
            <person name="Alfaro M."/>
            <person name="Sun H."/>
            <person name="Tritt A."/>
            <person name="Yoshinaga Y."/>
            <person name="Zwiers L.-H."/>
            <person name="Turgeon B."/>
            <person name="Goodwin S."/>
            <person name="Spatafora J."/>
            <person name="Crous P."/>
            <person name="Grigoriev I."/>
        </authorList>
    </citation>
    <scope>NUCLEOTIDE SEQUENCE</scope>
    <source>
        <strain evidence="2">CBS 121410</strain>
    </source>
</reference>
<keyword evidence="3" id="KW-1185">Reference proteome</keyword>
<proteinExistence type="predicted"/>
<sequence>MPSIRQSMALASAPLDQKPSHLHLSLAAAVLQTKPATLTVRDYILQLRKHLRRDRRDYHDTDSDDYLHAVAYWAQQCEKAETTQEELQTRIFELERHVDELQSRSPEGKLAQTPAASSKKRKGAAEPASERTSKKPKTSKKYSSLEPMEPVCDNLTGDYSIFENVKDGGSKLVQHMYQIHKAFKGYVDSHKVSYHLIQASSALTSVLISACTLYQQRVFGSDKTGHTAIPAPAIAACDDELTSVFRAAARAVTSLLFSLSKLEQDERYRELRGSALHGFVKSFSDLMDAMKGFAQVQAENTSNEVVSSSGPAQKGAQKKTSSKKSKRPKGQDVTRNLSGFLSAVIVSLNAKDPLHRELFEGFFCVLLSQIGNRLYFSAFGHEPTGNVEGDIKKMGEQIPSDDETQDGQEEGATESNTRLFSIEAPGLVRLLERAITVAPQHLGPTNVPSAANRASKAVKAFGPSKGGPKPGPSTLKSALTPVIKERLQQSLINVMFGEDPKNEFADCLRLPVRIVAPPQPPKADDEDMTDWFRQEVWRLLGWEILGREEN</sequence>
<feature type="region of interest" description="Disordered" evidence="1">
    <location>
        <begin position="302"/>
        <end position="333"/>
    </location>
</feature>
<evidence type="ECO:0000313" key="2">
    <source>
        <dbReference type="EMBL" id="KAF2087375.1"/>
    </source>
</evidence>
<dbReference type="AlphaFoldDB" id="A0A9P4LVD2"/>
<feature type="compositionally biased region" description="Polar residues" evidence="1">
    <location>
        <begin position="302"/>
        <end position="311"/>
    </location>
</feature>